<dbReference type="InterPro" id="IPR025714">
    <property type="entry name" value="Methyltranfer_dom"/>
</dbReference>
<name>A0A9P5Q267_9AGAR</name>
<evidence type="ECO:0000259" key="6">
    <source>
        <dbReference type="Pfam" id="PF13847"/>
    </source>
</evidence>
<organism evidence="7 8">
    <name type="scientific">Rhodocollybia butyracea</name>
    <dbReference type="NCBI Taxonomy" id="206335"/>
    <lineage>
        <taxon>Eukaryota</taxon>
        <taxon>Fungi</taxon>
        <taxon>Dikarya</taxon>
        <taxon>Basidiomycota</taxon>
        <taxon>Agaricomycotina</taxon>
        <taxon>Agaricomycetes</taxon>
        <taxon>Agaricomycetidae</taxon>
        <taxon>Agaricales</taxon>
        <taxon>Marasmiineae</taxon>
        <taxon>Omphalotaceae</taxon>
        <taxon>Rhodocollybia</taxon>
    </lineage>
</organism>
<protein>
    <recommendedName>
        <fullName evidence="5">Protein-lysine N-methyltransferase EFM4</fullName>
        <ecNumber evidence="5">2.1.1.-</ecNumber>
    </recommendedName>
    <alternativeName>
        <fullName evidence="5">Elongation factor methyltransferase 4</fullName>
    </alternativeName>
</protein>
<dbReference type="GO" id="GO:0005737">
    <property type="term" value="C:cytoplasm"/>
    <property type="evidence" value="ECO:0007669"/>
    <property type="project" value="UniProtKB-SubCell"/>
</dbReference>
<dbReference type="InterPro" id="IPR029063">
    <property type="entry name" value="SAM-dependent_MTases_sf"/>
</dbReference>
<comment type="similarity">
    <text evidence="5">Belongs to the class I-like SAM-binding methyltransferase superfamily. EFM4 family.</text>
</comment>
<dbReference type="CDD" id="cd02440">
    <property type="entry name" value="AdoMet_MTases"/>
    <property type="match status" value="1"/>
</dbReference>
<dbReference type="EC" id="2.1.1.-" evidence="5"/>
<proteinExistence type="inferred from homology"/>
<dbReference type="OrthoDB" id="10069295at2759"/>
<dbReference type="InterPro" id="IPR026635">
    <property type="entry name" value="Efm4/METTL10"/>
</dbReference>
<evidence type="ECO:0000256" key="3">
    <source>
        <dbReference type="ARBA" id="ARBA00022679"/>
    </source>
</evidence>
<dbReference type="Gene3D" id="3.40.50.150">
    <property type="entry name" value="Vaccinia Virus protein VP39"/>
    <property type="match status" value="1"/>
</dbReference>
<reference evidence="7" key="1">
    <citation type="submission" date="2020-11" db="EMBL/GenBank/DDBJ databases">
        <authorList>
            <consortium name="DOE Joint Genome Institute"/>
            <person name="Ahrendt S."/>
            <person name="Riley R."/>
            <person name="Andreopoulos W."/>
            <person name="Labutti K."/>
            <person name="Pangilinan J."/>
            <person name="Ruiz-Duenas F.J."/>
            <person name="Barrasa J.M."/>
            <person name="Sanchez-Garcia M."/>
            <person name="Camarero S."/>
            <person name="Miyauchi S."/>
            <person name="Serrano A."/>
            <person name="Linde D."/>
            <person name="Babiker R."/>
            <person name="Drula E."/>
            <person name="Ayuso-Fernandez I."/>
            <person name="Pacheco R."/>
            <person name="Padilla G."/>
            <person name="Ferreira P."/>
            <person name="Barriuso J."/>
            <person name="Kellner H."/>
            <person name="Castanera R."/>
            <person name="Alfaro M."/>
            <person name="Ramirez L."/>
            <person name="Pisabarro A.G."/>
            <person name="Kuo A."/>
            <person name="Tritt A."/>
            <person name="Lipzen A."/>
            <person name="He G."/>
            <person name="Yan M."/>
            <person name="Ng V."/>
            <person name="Cullen D."/>
            <person name="Martin F."/>
            <person name="Rosso M.-N."/>
            <person name="Henrissat B."/>
            <person name="Hibbett D."/>
            <person name="Martinez A.T."/>
            <person name="Grigoriev I.V."/>
        </authorList>
    </citation>
    <scope>NUCLEOTIDE SEQUENCE</scope>
    <source>
        <strain evidence="7">AH 40177</strain>
    </source>
</reference>
<sequence length="236" mass="26227">MGSIEFEASRLGTKEHWDSVYSRELTSFKEIGDEGEVWFGEESVYKMVQWAAKHVPPSNDPMILDIGSGNGALLFSLFEDENYSPKLLYGIDYSEDAVILAKNIAQKRGAAEITFNICDFLSQDPPIADVRRTADSINTWDLLLDKGTYDAIALGEKDNLGRSSVFSYPSRAARLIKPGGFFLITSCNFTEQELRANFATEETGLLYHSSIKYATFTFGGQSGAKYSSIAFQKTTQ</sequence>
<evidence type="ECO:0000256" key="4">
    <source>
        <dbReference type="ARBA" id="ARBA00022691"/>
    </source>
</evidence>
<comment type="caution">
    <text evidence="7">The sequence shown here is derived from an EMBL/GenBank/DDBJ whole genome shotgun (WGS) entry which is preliminary data.</text>
</comment>
<keyword evidence="2 5" id="KW-0489">Methyltransferase</keyword>
<keyword evidence="4 5" id="KW-0949">S-adenosyl-L-methionine</keyword>
<evidence type="ECO:0000256" key="5">
    <source>
        <dbReference type="HAMAP-Rule" id="MF_03188"/>
    </source>
</evidence>
<dbReference type="SUPFAM" id="SSF53335">
    <property type="entry name" value="S-adenosyl-L-methionine-dependent methyltransferases"/>
    <property type="match status" value="1"/>
</dbReference>
<dbReference type="GO" id="GO:0016279">
    <property type="term" value="F:protein-lysine N-methyltransferase activity"/>
    <property type="evidence" value="ECO:0007669"/>
    <property type="project" value="UniProtKB-UniRule"/>
</dbReference>
<evidence type="ECO:0000313" key="8">
    <source>
        <dbReference type="Proteomes" id="UP000772434"/>
    </source>
</evidence>
<dbReference type="Proteomes" id="UP000772434">
    <property type="component" value="Unassembled WGS sequence"/>
</dbReference>
<comment type="subcellular location">
    <subcellularLocation>
        <location evidence="5">Cytoplasm</location>
    </subcellularLocation>
</comment>
<dbReference type="GO" id="GO:0016192">
    <property type="term" value="P:vesicle-mediated transport"/>
    <property type="evidence" value="ECO:0007669"/>
    <property type="project" value="UniProtKB-UniRule"/>
</dbReference>
<dbReference type="EMBL" id="JADNRY010000018">
    <property type="protein sequence ID" value="KAF9073464.1"/>
    <property type="molecule type" value="Genomic_DNA"/>
</dbReference>
<accession>A0A9P5Q267</accession>
<dbReference type="PANTHER" id="PTHR12843:SF5">
    <property type="entry name" value="EEF1A LYSINE METHYLTRANSFERASE 2"/>
    <property type="match status" value="1"/>
</dbReference>
<keyword evidence="5" id="KW-0813">Transport</keyword>
<evidence type="ECO:0000256" key="1">
    <source>
        <dbReference type="ARBA" id="ARBA00022490"/>
    </source>
</evidence>
<gene>
    <name evidence="5" type="primary">EFM4</name>
    <name evidence="7" type="ORF">BDP27DRAFT_1215988</name>
</gene>
<dbReference type="HAMAP" id="MF_03188">
    <property type="entry name" value="Methyltr_EFM4"/>
    <property type="match status" value="1"/>
</dbReference>
<dbReference type="Pfam" id="PF13847">
    <property type="entry name" value="Methyltransf_31"/>
    <property type="match status" value="1"/>
</dbReference>
<comment type="function">
    <text evidence="5">S-adenosyl-L-methionine-dependent protein-lysine N-methyltransferase that mono- and dimethylates elongation factor 1-alpha at 'Lys-316'. May play a role in intracellular transport.</text>
</comment>
<evidence type="ECO:0000313" key="7">
    <source>
        <dbReference type="EMBL" id="KAF9073464.1"/>
    </source>
</evidence>
<keyword evidence="3 5" id="KW-0808">Transferase</keyword>
<dbReference type="PANTHER" id="PTHR12843">
    <property type="entry name" value="PROTEIN-LYSINE N-METHYLTRANSFERASE METTL10"/>
    <property type="match status" value="1"/>
</dbReference>
<dbReference type="AlphaFoldDB" id="A0A9P5Q267"/>
<feature type="domain" description="Methyltransferase" evidence="6">
    <location>
        <begin position="63"/>
        <end position="203"/>
    </location>
</feature>
<dbReference type="GO" id="GO:0032259">
    <property type="term" value="P:methylation"/>
    <property type="evidence" value="ECO:0007669"/>
    <property type="project" value="UniProtKB-KW"/>
</dbReference>
<keyword evidence="8" id="KW-1185">Reference proteome</keyword>
<keyword evidence="1 5" id="KW-0963">Cytoplasm</keyword>
<evidence type="ECO:0000256" key="2">
    <source>
        <dbReference type="ARBA" id="ARBA00022603"/>
    </source>
</evidence>